<dbReference type="Gene3D" id="1.10.510.10">
    <property type="entry name" value="Transferase(Phosphotransferase) domain 1"/>
    <property type="match status" value="1"/>
</dbReference>
<dbReference type="InterPro" id="IPR000858">
    <property type="entry name" value="S_locus_glycoprot_dom"/>
</dbReference>
<keyword evidence="9" id="KW-0325">Glycoprotein</keyword>
<evidence type="ECO:0000313" key="22">
    <source>
        <dbReference type="Proteomes" id="UP001324115"/>
    </source>
</evidence>
<keyword evidence="8" id="KW-1015">Disulfide bond</keyword>
<dbReference type="Gene3D" id="2.90.10.10">
    <property type="entry name" value="Bulb-type lectin domain"/>
    <property type="match status" value="1"/>
</dbReference>
<feature type="chain" id="PRO_5042851245" description="non-specific serine/threonine protein kinase" evidence="16">
    <location>
        <begin position="26"/>
        <end position="1036"/>
    </location>
</feature>
<comment type="caution">
    <text evidence="12">Lacks conserved residue(s) required for the propagation of feature annotation.</text>
</comment>
<dbReference type="PROSITE" id="PS00107">
    <property type="entry name" value="PROTEIN_KINASE_ATP"/>
    <property type="match status" value="1"/>
</dbReference>
<evidence type="ECO:0000256" key="13">
    <source>
        <dbReference type="PROSITE-ProRule" id="PRU10141"/>
    </source>
</evidence>
<dbReference type="InterPro" id="IPR017441">
    <property type="entry name" value="Protein_kinase_ATP_BS"/>
</dbReference>
<keyword evidence="6" id="KW-0418">Kinase</keyword>
<dbReference type="AlphaFoldDB" id="A0AAN7IYM9"/>
<evidence type="ECO:0000256" key="11">
    <source>
        <dbReference type="ARBA" id="ARBA00048679"/>
    </source>
</evidence>
<evidence type="ECO:0000259" key="17">
    <source>
        <dbReference type="PROSITE" id="PS50011"/>
    </source>
</evidence>
<evidence type="ECO:0000256" key="6">
    <source>
        <dbReference type="ARBA" id="ARBA00022777"/>
    </source>
</evidence>
<evidence type="ECO:0000256" key="9">
    <source>
        <dbReference type="ARBA" id="ARBA00023180"/>
    </source>
</evidence>
<dbReference type="PROSITE" id="PS50026">
    <property type="entry name" value="EGF_3"/>
    <property type="match status" value="1"/>
</dbReference>
<gene>
    <name evidence="21" type="ORF">RGQ29_009219</name>
</gene>
<dbReference type="Pfam" id="PF00954">
    <property type="entry name" value="S_locus_glycop"/>
    <property type="match status" value="1"/>
</dbReference>
<feature type="domain" description="Bulb-type lectin" evidence="19">
    <location>
        <begin position="26"/>
        <end position="147"/>
    </location>
</feature>
<evidence type="ECO:0000259" key="18">
    <source>
        <dbReference type="PROSITE" id="PS50026"/>
    </source>
</evidence>
<dbReference type="InterPro" id="IPR011009">
    <property type="entry name" value="Kinase-like_dom_sf"/>
</dbReference>
<comment type="caution">
    <text evidence="21">The sequence shown here is derived from an EMBL/GenBank/DDBJ whole genome shotgun (WGS) entry which is preliminary data.</text>
</comment>
<dbReference type="PANTHER" id="PTHR32444:SF234">
    <property type="entry name" value="RECEPTOR-LIKE SERINE_THREONINE-PROTEIN KINASE"/>
    <property type="match status" value="1"/>
</dbReference>
<evidence type="ECO:0000256" key="4">
    <source>
        <dbReference type="ARBA" id="ARBA00022729"/>
    </source>
</evidence>
<dbReference type="SUPFAM" id="SSF51110">
    <property type="entry name" value="alpha-D-mannose-specific plant lectins"/>
    <property type="match status" value="1"/>
</dbReference>
<keyword evidence="22" id="KW-1185">Reference proteome</keyword>
<evidence type="ECO:0000256" key="8">
    <source>
        <dbReference type="ARBA" id="ARBA00023157"/>
    </source>
</evidence>
<keyword evidence="4 16" id="KW-0732">Signal</keyword>
<feature type="domain" description="Apple" evidence="20">
    <location>
        <begin position="342"/>
        <end position="426"/>
    </location>
</feature>
<dbReference type="CDD" id="cd01098">
    <property type="entry name" value="PAN_AP_plant"/>
    <property type="match status" value="1"/>
</dbReference>
<feature type="domain" description="EGF-like" evidence="18">
    <location>
        <begin position="287"/>
        <end position="323"/>
    </location>
</feature>
<keyword evidence="14" id="KW-0175">Coiled coil</keyword>
<sequence length="1036" mass="117643">MDIFAFVLLLLSSSLLLFFFVLSDAADGIAKSESLTEGMTLVSRDGSFALGFFSPGNSGNRYLGIWYNNIPVRTVVWVANRLNPINDSSGMLMVNSSGSLVLLSQNRTVAWSANSTKKAWNPIVQLLDSGNLVLREEKEENPEKYLWQSFDYPSDTFLPGMKLGWDLKTGLERRLSAWKSPDDPSPGELSSGVELYNYPEMVTKKGTEKFLRIGPWNGLGFSGVPDVKDNPVYTYDFVINSDEVYYIFHLIEKSVISRGVLKENLSSYERVIWVEADKKWITYISTPKDKCDIYNLCGPNGNCIIGESPICQCVEGFKHKSTDTWNPDEWSKGCVRITQLSCEDKDKIGFVKFVGLKLPDTTYSWVDGSMNLNECRVKCLNNCSCTAYANSNIKNGGSGCIMWFGDLIDIRQVAANGQYASMQDVYIRMPAPEQGNRPTEQVNHKEEKDKQKMKVIVIVVVAIAVVFGVLLIPYCISKRTNFREKLENNVMIDQNIEGQSEDMEVTFFTLAIVATATENFSSNNKLGEGGFGLVYKGTLVDGKEIAVKRLSQSSGQGLNEFKNEVILIAKLQHRNLVRLLGYCIEGDEKILIYEYMHNGSLDSFIFDQTRAKVLGWSMRFNIISGIARGLLYLHEDSRLRIIHRDLKASNILLDSKMIPKISDFSMARIVGGDQTEGNTRQVVGTYGYMALEYAINGIFSVKSDVFSFGILLLEIISGKKNRGWFHPDSLSLVEHAWKLWKEGRPLELIDTCLEDSGIQLKIMRCLHISFLCLQQHHDDRPDMSSVVMLSHNEGSLPEPRETTYEGTKAVKDLKLQRLITSFEEIKMEEDELFDEFYAKLKDIVNLTFNLRETILKPKIVRKTYELSLTRIGKSSKGKSMTLKAKSSDIDEFLDDEDSKMKSYITRQFKKFMKNANAKGFDKDCKQSSSSQFKSQDKRKKDARDGCQYTVSLGVFWVSKLQTHEARVPNLSQDHWEKVFEKHEKLYKLATKKLSNVELECEEISKKFDEANQTIGALRFENNFLAEKTKKLEAEWF</sequence>
<evidence type="ECO:0000256" key="16">
    <source>
        <dbReference type="SAM" id="SignalP"/>
    </source>
</evidence>
<keyword evidence="12" id="KW-0245">EGF-like domain</keyword>
<dbReference type="Pfam" id="PF08276">
    <property type="entry name" value="PAN_2"/>
    <property type="match status" value="1"/>
</dbReference>
<dbReference type="GO" id="GO:0048544">
    <property type="term" value="P:recognition of pollen"/>
    <property type="evidence" value="ECO:0007669"/>
    <property type="project" value="InterPro"/>
</dbReference>
<evidence type="ECO:0000256" key="15">
    <source>
        <dbReference type="SAM" id="Phobius"/>
    </source>
</evidence>
<dbReference type="PANTHER" id="PTHR32444">
    <property type="entry name" value="BULB-TYPE LECTIN DOMAIN-CONTAINING PROTEIN"/>
    <property type="match status" value="1"/>
</dbReference>
<feature type="coiled-coil region" evidence="14">
    <location>
        <begin position="979"/>
        <end position="1013"/>
    </location>
</feature>
<dbReference type="InterPro" id="IPR001480">
    <property type="entry name" value="Bulb-type_lectin_dom"/>
</dbReference>
<name>A0AAN7IYM9_QUERU</name>
<dbReference type="InterPro" id="IPR001245">
    <property type="entry name" value="Ser-Thr/Tyr_kinase_cat_dom"/>
</dbReference>
<dbReference type="CDD" id="cd14066">
    <property type="entry name" value="STKc_IRAK"/>
    <property type="match status" value="1"/>
</dbReference>
<dbReference type="PROSITE" id="PS50927">
    <property type="entry name" value="BULB_LECTIN"/>
    <property type="match status" value="1"/>
</dbReference>
<dbReference type="InterPro" id="IPR036426">
    <property type="entry name" value="Bulb-type_lectin_dom_sf"/>
</dbReference>
<dbReference type="Gene3D" id="3.30.200.20">
    <property type="entry name" value="Phosphorylase Kinase, domain 1"/>
    <property type="match status" value="1"/>
</dbReference>
<keyword evidence="2" id="KW-0723">Serine/threonine-protein kinase</keyword>
<accession>A0AAN7IYM9</accession>
<organism evidence="21 22">
    <name type="scientific">Quercus rubra</name>
    <name type="common">Northern red oak</name>
    <name type="synonym">Quercus borealis</name>
    <dbReference type="NCBI Taxonomy" id="3512"/>
    <lineage>
        <taxon>Eukaryota</taxon>
        <taxon>Viridiplantae</taxon>
        <taxon>Streptophyta</taxon>
        <taxon>Embryophyta</taxon>
        <taxon>Tracheophyta</taxon>
        <taxon>Spermatophyta</taxon>
        <taxon>Magnoliopsida</taxon>
        <taxon>eudicotyledons</taxon>
        <taxon>Gunneridae</taxon>
        <taxon>Pentapetalae</taxon>
        <taxon>rosids</taxon>
        <taxon>fabids</taxon>
        <taxon>Fagales</taxon>
        <taxon>Fagaceae</taxon>
        <taxon>Quercus</taxon>
    </lineage>
</organism>
<evidence type="ECO:0000259" key="19">
    <source>
        <dbReference type="PROSITE" id="PS50927"/>
    </source>
</evidence>
<dbReference type="SMART" id="SM00473">
    <property type="entry name" value="PAN_AP"/>
    <property type="match status" value="1"/>
</dbReference>
<dbReference type="InterPro" id="IPR008271">
    <property type="entry name" value="Ser/Thr_kinase_AS"/>
</dbReference>
<feature type="domain" description="Protein kinase" evidence="17">
    <location>
        <begin position="520"/>
        <end position="794"/>
    </location>
</feature>
<evidence type="ECO:0000256" key="2">
    <source>
        <dbReference type="ARBA" id="ARBA00022527"/>
    </source>
</evidence>
<dbReference type="InterPro" id="IPR000742">
    <property type="entry name" value="EGF"/>
</dbReference>
<reference evidence="21 22" key="1">
    <citation type="journal article" date="2023" name="G3 (Bethesda)">
        <title>A haplotype-resolved chromosome-scale genome for Quercus rubra L. provides insights into the genetics of adaptive traits for red oak species.</title>
        <authorList>
            <person name="Kapoor B."/>
            <person name="Jenkins J."/>
            <person name="Schmutz J."/>
            <person name="Zhebentyayeva T."/>
            <person name="Kuelheim C."/>
            <person name="Coggeshall M."/>
            <person name="Heim C."/>
            <person name="Lasky J.R."/>
            <person name="Leites L."/>
            <person name="Islam-Faridi N."/>
            <person name="Romero-Severson J."/>
            <person name="DeLeo V.L."/>
            <person name="Lucas S.M."/>
            <person name="Lazic D."/>
            <person name="Gailing O."/>
            <person name="Carlson J."/>
            <person name="Staton M."/>
        </authorList>
    </citation>
    <scope>NUCLEOTIDE SEQUENCE [LARGE SCALE GENOMIC DNA]</scope>
    <source>
        <strain evidence="21">Pseudo-F2</strain>
    </source>
</reference>
<dbReference type="SUPFAM" id="SSF56112">
    <property type="entry name" value="Protein kinase-like (PK-like)"/>
    <property type="match status" value="1"/>
</dbReference>
<evidence type="ECO:0000256" key="14">
    <source>
        <dbReference type="SAM" id="Coils"/>
    </source>
</evidence>
<dbReference type="EC" id="2.7.11.1" evidence="1"/>
<comment type="catalytic activity">
    <reaction evidence="11">
        <text>L-seryl-[protein] + ATP = O-phospho-L-seryl-[protein] + ADP + H(+)</text>
        <dbReference type="Rhea" id="RHEA:17989"/>
        <dbReference type="Rhea" id="RHEA-COMP:9863"/>
        <dbReference type="Rhea" id="RHEA-COMP:11604"/>
        <dbReference type="ChEBI" id="CHEBI:15378"/>
        <dbReference type="ChEBI" id="CHEBI:29999"/>
        <dbReference type="ChEBI" id="CHEBI:30616"/>
        <dbReference type="ChEBI" id="CHEBI:83421"/>
        <dbReference type="ChEBI" id="CHEBI:456216"/>
        <dbReference type="EC" id="2.7.11.1"/>
    </reaction>
</comment>
<comment type="catalytic activity">
    <reaction evidence="10">
        <text>L-threonyl-[protein] + ATP = O-phospho-L-threonyl-[protein] + ADP + H(+)</text>
        <dbReference type="Rhea" id="RHEA:46608"/>
        <dbReference type="Rhea" id="RHEA-COMP:11060"/>
        <dbReference type="Rhea" id="RHEA-COMP:11605"/>
        <dbReference type="ChEBI" id="CHEBI:15378"/>
        <dbReference type="ChEBI" id="CHEBI:30013"/>
        <dbReference type="ChEBI" id="CHEBI:30616"/>
        <dbReference type="ChEBI" id="CHEBI:61977"/>
        <dbReference type="ChEBI" id="CHEBI:456216"/>
        <dbReference type="EC" id="2.7.11.1"/>
    </reaction>
</comment>
<dbReference type="Proteomes" id="UP001324115">
    <property type="component" value="Unassembled WGS sequence"/>
</dbReference>
<dbReference type="PROSITE" id="PS50011">
    <property type="entry name" value="PROTEIN_KINASE_DOM"/>
    <property type="match status" value="1"/>
</dbReference>
<dbReference type="FunFam" id="1.10.510.10:FF:000060">
    <property type="entry name" value="G-type lectin S-receptor-like serine/threonine-protein kinase"/>
    <property type="match status" value="1"/>
</dbReference>
<keyword evidence="15" id="KW-1133">Transmembrane helix</keyword>
<keyword evidence="15" id="KW-0812">Transmembrane</keyword>
<dbReference type="Pfam" id="PF07714">
    <property type="entry name" value="PK_Tyr_Ser-Thr"/>
    <property type="match status" value="1"/>
</dbReference>
<keyword evidence="3" id="KW-0808">Transferase</keyword>
<keyword evidence="7 13" id="KW-0067">ATP-binding</keyword>
<dbReference type="InterPro" id="IPR003609">
    <property type="entry name" value="Pan_app"/>
</dbReference>
<dbReference type="FunFam" id="3.30.200.20:FF:000195">
    <property type="entry name" value="G-type lectin S-receptor-like serine/threonine-protein kinase"/>
    <property type="match status" value="1"/>
</dbReference>
<dbReference type="InterPro" id="IPR000719">
    <property type="entry name" value="Prot_kinase_dom"/>
</dbReference>
<feature type="binding site" evidence="13">
    <location>
        <position position="548"/>
    </location>
    <ligand>
        <name>ATP</name>
        <dbReference type="ChEBI" id="CHEBI:30616"/>
    </ligand>
</feature>
<dbReference type="SMART" id="SM00220">
    <property type="entry name" value="S_TKc"/>
    <property type="match status" value="1"/>
</dbReference>
<evidence type="ECO:0000259" key="20">
    <source>
        <dbReference type="PROSITE" id="PS50948"/>
    </source>
</evidence>
<dbReference type="SMART" id="SM00108">
    <property type="entry name" value="B_lectin"/>
    <property type="match status" value="1"/>
</dbReference>
<protein>
    <recommendedName>
        <fullName evidence="1">non-specific serine/threonine protein kinase</fullName>
        <ecNumber evidence="1">2.7.11.1</ecNumber>
    </recommendedName>
</protein>
<dbReference type="PROSITE" id="PS00108">
    <property type="entry name" value="PROTEIN_KINASE_ST"/>
    <property type="match status" value="1"/>
</dbReference>
<evidence type="ECO:0000256" key="5">
    <source>
        <dbReference type="ARBA" id="ARBA00022741"/>
    </source>
</evidence>
<keyword evidence="15" id="KW-0472">Membrane</keyword>
<evidence type="ECO:0000256" key="1">
    <source>
        <dbReference type="ARBA" id="ARBA00012513"/>
    </source>
</evidence>
<proteinExistence type="predicted"/>
<dbReference type="FunFam" id="2.90.10.10:FF:000001">
    <property type="entry name" value="G-type lectin S-receptor-like serine/threonine-protein kinase"/>
    <property type="match status" value="1"/>
</dbReference>
<feature type="transmembrane region" description="Helical" evidence="15">
    <location>
        <begin position="455"/>
        <end position="476"/>
    </location>
</feature>
<dbReference type="GO" id="GO:0005524">
    <property type="term" value="F:ATP binding"/>
    <property type="evidence" value="ECO:0007669"/>
    <property type="project" value="UniProtKB-UniRule"/>
</dbReference>
<dbReference type="GO" id="GO:0004674">
    <property type="term" value="F:protein serine/threonine kinase activity"/>
    <property type="evidence" value="ECO:0007669"/>
    <property type="project" value="UniProtKB-KW"/>
</dbReference>
<dbReference type="PROSITE" id="PS50948">
    <property type="entry name" value="PAN"/>
    <property type="match status" value="1"/>
</dbReference>
<evidence type="ECO:0000313" key="21">
    <source>
        <dbReference type="EMBL" id="KAK4599048.1"/>
    </source>
</evidence>
<feature type="signal peptide" evidence="16">
    <location>
        <begin position="1"/>
        <end position="25"/>
    </location>
</feature>
<evidence type="ECO:0000256" key="10">
    <source>
        <dbReference type="ARBA" id="ARBA00047899"/>
    </source>
</evidence>
<evidence type="ECO:0000256" key="7">
    <source>
        <dbReference type="ARBA" id="ARBA00022840"/>
    </source>
</evidence>
<dbReference type="EMBL" id="JAXUIC010000002">
    <property type="protein sequence ID" value="KAK4599048.1"/>
    <property type="molecule type" value="Genomic_DNA"/>
</dbReference>
<evidence type="ECO:0000256" key="3">
    <source>
        <dbReference type="ARBA" id="ARBA00022679"/>
    </source>
</evidence>
<dbReference type="Pfam" id="PF01453">
    <property type="entry name" value="B_lectin"/>
    <property type="match status" value="1"/>
</dbReference>
<dbReference type="CDD" id="cd00028">
    <property type="entry name" value="B_lectin"/>
    <property type="match status" value="1"/>
</dbReference>
<evidence type="ECO:0000256" key="12">
    <source>
        <dbReference type="PROSITE-ProRule" id="PRU00076"/>
    </source>
</evidence>
<keyword evidence="5 13" id="KW-0547">Nucleotide-binding</keyword>